<dbReference type="InterPro" id="IPR023631">
    <property type="entry name" value="Amidase_dom"/>
</dbReference>
<dbReference type="InterPro" id="IPR036928">
    <property type="entry name" value="AS_sf"/>
</dbReference>
<dbReference type="Proteomes" id="UP000193862">
    <property type="component" value="Unassembled WGS sequence"/>
</dbReference>
<dbReference type="InterPro" id="IPR020556">
    <property type="entry name" value="Amidase_CS"/>
</dbReference>
<feature type="domain" description="Amidase" evidence="1">
    <location>
        <begin position="26"/>
        <end position="429"/>
    </location>
</feature>
<protein>
    <submittedName>
        <fullName evidence="2">Glutamyl-tRNA(Gln) amidotransferase subunit A</fullName>
        <ecNumber evidence="2">6.3.5.-</ecNumber>
    </submittedName>
</protein>
<accession>A0A1Y5THN8</accession>
<reference evidence="2 3" key="1">
    <citation type="submission" date="2017-03" db="EMBL/GenBank/DDBJ databases">
        <authorList>
            <person name="Afonso C.L."/>
            <person name="Miller P.J."/>
            <person name="Scott M.A."/>
            <person name="Spackman E."/>
            <person name="Goraichik I."/>
            <person name="Dimitrov K.M."/>
            <person name="Suarez D.L."/>
            <person name="Swayne D.E."/>
        </authorList>
    </citation>
    <scope>NUCLEOTIDE SEQUENCE [LARGE SCALE GENOMIC DNA]</scope>
    <source>
        <strain evidence="2 3">CECT 8620</strain>
    </source>
</reference>
<dbReference type="Pfam" id="PF01425">
    <property type="entry name" value="Amidase"/>
    <property type="match status" value="1"/>
</dbReference>
<dbReference type="PANTHER" id="PTHR11895:SF176">
    <property type="entry name" value="AMIDASE AMID-RELATED"/>
    <property type="match status" value="1"/>
</dbReference>
<dbReference type="RefSeq" id="WP_085837734.1">
    <property type="nucleotide sequence ID" value="NZ_FWFS01000011.1"/>
</dbReference>
<dbReference type="GO" id="GO:0016874">
    <property type="term" value="F:ligase activity"/>
    <property type="evidence" value="ECO:0007669"/>
    <property type="project" value="UniProtKB-KW"/>
</dbReference>
<gene>
    <name evidence="2" type="primary">gatA_5</name>
    <name evidence="2" type="ORF">AQS8620_02931</name>
</gene>
<keyword evidence="2" id="KW-0808">Transferase</keyword>
<sequence>MTDWIDRPLCDQASALRDGDTTSVALVSATLERVHARRALDAVTWIAADALDQAQAADAALHAGVDLGPLHGLPIALKDMFAAQGQPNLCGSKAMPTTLLREDSAPVAALRRAGALPILRVATYEFALTGPAWDQPYPPARNPWHRDHITGGSSSGSAAAVAGGLVRAALGTDTGGSVRSPAAYCGIVGLKPTRGRIRDDGVFPLSQTLDTIGPLAASVREAALVLDVLSCAGTPAASRELGHDPKGLRLGFARDWLQDAAAHPALLALLDDAVGLLSRLDMEISLVDMPDYAQAEDAGCVLIQAEAWQVHGARLAKRGQDYGRDARLNLISGAVLTARDVEKAQAHAQLLSADIDAALAGRDAIVTATTLTPAPAFAQFADGAVWTPMRTFPFNISGHPAITVPCGLIDGLPVGLQIIGAKGGEARICRIAQAFEQASDHCLQKPPL</sequence>
<evidence type="ECO:0000313" key="2">
    <source>
        <dbReference type="EMBL" id="SLN63877.1"/>
    </source>
</evidence>
<dbReference type="PANTHER" id="PTHR11895">
    <property type="entry name" value="TRANSAMIDASE"/>
    <property type="match status" value="1"/>
</dbReference>
<dbReference type="EMBL" id="FWFS01000011">
    <property type="protein sequence ID" value="SLN63877.1"/>
    <property type="molecule type" value="Genomic_DNA"/>
</dbReference>
<dbReference type="GO" id="GO:0016740">
    <property type="term" value="F:transferase activity"/>
    <property type="evidence" value="ECO:0007669"/>
    <property type="project" value="UniProtKB-KW"/>
</dbReference>
<keyword evidence="2" id="KW-0436">Ligase</keyword>
<evidence type="ECO:0000259" key="1">
    <source>
        <dbReference type="Pfam" id="PF01425"/>
    </source>
</evidence>
<proteinExistence type="predicted"/>
<evidence type="ECO:0000313" key="3">
    <source>
        <dbReference type="Proteomes" id="UP000193862"/>
    </source>
</evidence>
<dbReference type="SUPFAM" id="SSF75304">
    <property type="entry name" value="Amidase signature (AS) enzymes"/>
    <property type="match status" value="1"/>
</dbReference>
<dbReference type="EC" id="6.3.5.-" evidence="2"/>
<dbReference type="PROSITE" id="PS00571">
    <property type="entry name" value="AMIDASES"/>
    <property type="match status" value="1"/>
</dbReference>
<organism evidence="2 3">
    <name type="scientific">Aquimixticola soesokkakensis</name>
    <dbReference type="NCBI Taxonomy" id="1519096"/>
    <lineage>
        <taxon>Bacteria</taxon>
        <taxon>Pseudomonadati</taxon>
        <taxon>Pseudomonadota</taxon>
        <taxon>Alphaproteobacteria</taxon>
        <taxon>Rhodobacterales</taxon>
        <taxon>Paracoccaceae</taxon>
        <taxon>Aquimixticola</taxon>
    </lineage>
</organism>
<keyword evidence="3" id="KW-1185">Reference proteome</keyword>
<dbReference type="OrthoDB" id="9777859at2"/>
<name>A0A1Y5THN8_9RHOB</name>
<dbReference type="Gene3D" id="3.90.1300.10">
    <property type="entry name" value="Amidase signature (AS) domain"/>
    <property type="match status" value="1"/>
</dbReference>
<dbReference type="AlphaFoldDB" id="A0A1Y5THN8"/>
<dbReference type="InterPro" id="IPR000120">
    <property type="entry name" value="Amidase"/>
</dbReference>